<gene>
    <name evidence="2" type="ORF">Tco_0769760</name>
</gene>
<sequence length="352" mass="39825">MVEGLENTGRNWVAIVRDVYVFVGSVTYVTDFVVLEDIGEFIVRNMAEVVMGRPFRAVTQLEYDCVKGPEYQVDEDMKEWLTRRHVSIDGVTTWMACEGNTCDLNSILEETRQDCNFTRRCSRFGLQRLETAATFLVTPSEHSRDDVKILSDAVKGKSFWVRAKEVSGWVPDFMEDENEEKTFDRGAGGHRCRKVEKNIQIMECNLANRIIYIILYGLLNKNQHGDKKDSVESVDTLKFPPGFTPEDNGIDNNDVGDQIFRGENVNSKKTMDEKSFPEASNSNTKMSSKVEGNVSCCSGHFRQTEDPPTGGSMLQLLEDVVKVGQSMGYKMDGCVRNIEEIIDIQGVNEFLK</sequence>
<evidence type="ECO:0008006" key="4">
    <source>
        <dbReference type="Google" id="ProtNLM"/>
    </source>
</evidence>
<evidence type="ECO:0000313" key="3">
    <source>
        <dbReference type="Proteomes" id="UP001151760"/>
    </source>
</evidence>
<comment type="caution">
    <text evidence="2">The sequence shown here is derived from an EMBL/GenBank/DDBJ whole genome shotgun (WGS) entry which is preliminary data.</text>
</comment>
<keyword evidence="3" id="KW-1185">Reference proteome</keyword>
<reference evidence="2" key="2">
    <citation type="submission" date="2022-01" db="EMBL/GenBank/DDBJ databases">
        <authorList>
            <person name="Yamashiro T."/>
            <person name="Shiraishi A."/>
            <person name="Satake H."/>
            <person name="Nakayama K."/>
        </authorList>
    </citation>
    <scope>NUCLEOTIDE SEQUENCE</scope>
</reference>
<name>A0ABQ4ZAA4_9ASTR</name>
<protein>
    <recommendedName>
        <fullName evidence="4">RNA-directed DNA polymerase, eukaryota</fullName>
    </recommendedName>
</protein>
<reference evidence="2" key="1">
    <citation type="journal article" date="2022" name="Int. J. Mol. Sci.">
        <title>Draft Genome of Tanacetum Coccineum: Genomic Comparison of Closely Related Tanacetum-Family Plants.</title>
        <authorList>
            <person name="Yamashiro T."/>
            <person name="Shiraishi A."/>
            <person name="Nakayama K."/>
            <person name="Satake H."/>
        </authorList>
    </citation>
    <scope>NUCLEOTIDE SEQUENCE</scope>
</reference>
<feature type="region of interest" description="Disordered" evidence="1">
    <location>
        <begin position="268"/>
        <end position="288"/>
    </location>
</feature>
<proteinExistence type="predicted"/>
<dbReference type="EMBL" id="BQNB010011173">
    <property type="protein sequence ID" value="GJS87124.1"/>
    <property type="molecule type" value="Genomic_DNA"/>
</dbReference>
<organism evidence="2 3">
    <name type="scientific">Tanacetum coccineum</name>
    <dbReference type="NCBI Taxonomy" id="301880"/>
    <lineage>
        <taxon>Eukaryota</taxon>
        <taxon>Viridiplantae</taxon>
        <taxon>Streptophyta</taxon>
        <taxon>Embryophyta</taxon>
        <taxon>Tracheophyta</taxon>
        <taxon>Spermatophyta</taxon>
        <taxon>Magnoliopsida</taxon>
        <taxon>eudicotyledons</taxon>
        <taxon>Gunneridae</taxon>
        <taxon>Pentapetalae</taxon>
        <taxon>asterids</taxon>
        <taxon>campanulids</taxon>
        <taxon>Asterales</taxon>
        <taxon>Asteraceae</taxon>
        <taxon>Asteroideae</taxon>
        <taxon>Anthemideae</taxon>
        <taxon>Anthemidinae</taxon>
        <taxon>Tanacetum</taxon>
    </lineage>
</organism>
<dbReference type="Proteomes" id="UP001151760">
    <property type="component" value="Unassembled WGS sequence"/>
</dbReference>
<feature type="compositionally biased region" description="Polar residues" evidence="1">
    <location>
        <begin position="278"/>
        <end position="287"/>
    </location>
</feature>
<evidence type="ECO:0000256" key="1">
    <source>
        <dbReference type="SAM" id="MobiDB-lite"/>
    </source>
</evidence>
<accession>A0ABQ4ZAA4</accession>
<evidence type="ECO:0000313" key="2">
    <source>
        <dbReference type="EMBL" id="GJS87124.1"/>
    </source>
</evidence>